<evidence type="ECO:0000313" key="1">
    <source>
        <dbReference type="EMBL" id="MSS83993.1"/>
    </source>
</evidence>
<accession>A0A6N7W670</accession>
<gene>
    <name evidence="1" type="ORF">FYJ24_04275</name>
</gene>
<dbReference type="RefSeq" id="WP_206192491.1">
    <property type="nucleotide sequence ID" value="NZ_VULO01000004.1"/>
</dbReference>
<organism evidence="1 2">
    <name type="scientific">Scrofimicrobium canadense</name>
    <dbReference type="NCBI Taxonomy" id="2652290"/>
    <lineage>
        <taxon>Bacteria</taxon>
        <taxon>Bacillati</taxon>
        <taxon>Actinomycetota</taxon>
        <taxon>Actinomycetes</taxon>
        <taxon>Actinomycetales</taxon>
        <taxon>Actinomycetaceae</taxon>
        <taxon>Scrofimicrobium</taxon>
    </lineage>
</organism>
<dbReference type="Proteomes" id="UP000470875">
    <property type="component" value="Unassembled WGS sequence"/>
</dbReference>
<dbReference type="AlphaFoldDB" id="A0A6N7W670"/>
<protein>
    <submittedName>
        <fullName evidence="1">Uncharacterized protein</fullName>
    </submittedName>
</protein>
<proteinExistence type="predicted"/>
<reference evidence="1 2" key="1">
    <citation type="submission" date="2019-08" db="EMBL/GenBank/DDBJ databases">
        <title>In-depth cultivation of the pig gut microbiome towards novel bacterial diversity and tailored functional studies.</title>
        <authorList>
            <person name="Wylensek D."/>
            <person name="Hitch T.C.A."/>
            <person name="Clavel T."/>
        </authorList>
    </citation>
    <scope>NUCLEOTIDE SEQUENCE [LARGE SCALE GENOMIC DNA]</scope>
    <source>
        <strain evidence="1 2">WB03_NA08</strain>
    </source>
</reference>
<keyword evidence="2" id="KW-1185">Reference proteome</keyword>
<comment type="caution">
    <text evidence="1">The sequence shown here is derived from an EMBL/GenBank/DDBJ whole genome shotgun (WGS) entry which is preliminary data.</text>
</comment>
<evidence type="ECO:0000313" key="2">
    <source>
        <dbReference type="Proteomes" id="UP000470875"/>
    </source>
</evidence>
<dbReference type="EMBL" id="VULO01000004">
    <property type="protein sequence ID" value="MSS83993.1"/>
    <property type="molecule type" value="Genomic_DNA"/>
</dbReference>
<name>A0A6N7W670_9ACTO</name>
<sequence length="77" mass="8213">MACARARQAYISTTVVVELCAVSRSWRFAGSSIFSVALPLWLMGSITPTSSAVALNETGHPHGHVGRSQWGIVVIES</sequence>